<dbReference type="GO" id="GO:0016746">
    <property type="term" value="F:acyltransferase activity"/>
    <property type="evidence" value="ECO:0007669"/>
    <property type="project" value="UniProtKB-KW"/>
</dbReference>
<dbReference type="AlphaFoldDB" id="S8BS20"/>
<feature type="domain" description="Phthiocerol/phthiodiolone dimycocerosyl transferase C-terminal" evidence="3">
    <location>
        <begin position="138"/>
        <end position="234"/>
    </location>
</feature>
<protein>
    <recommendedName>
        <fullName evidence="3">Phthiocerol/phthiodiolone dimycocerosyl transferase C-terminal domain-containing protein</fullName>
    </recommendedName>
</protein>
<dbReference type="InterPro" id="IPR031641">
    <property type="entry name" value="PapA_C"/>
</dbReference>
<organism evidence="4 5">
    <name type="scientific">Dactylellina haptotyla (strain CBS 200.50)</name>
    <name type="common">Nematode-trapping fungus</name>
    <name type="synonym">Monacrosporium haptotylum</name>
    <dbReference type="NCBI Taxonomy" id="1284197"/>
    <lineage>
        <taxon>Eukaryota</taxon>
        <taxon>Fungi</taxon>
        <taxon>Dikarya</taxon>
        <taxon>Ascomycota</taxon>
        <taxon>Pezizomycotina</taxon>
        <taxon>Orbiliomycetes</taxon>
        <taxon>Orbiliales</taxon>
        <taxon>Orbiliaceae</taxon>
        <taxon>Dactylellina</taxon>
    </lineage>
</organism>
<evidence type="ECO:0000256" key="1">
    <source>
        <dbReference type="ARBA" id="ARBA00022679"/>
    </source>
</evidence>
<dbReference type="Pfam" id="PF16911">
    <property type="entry name" value="PapA_C"/>
    <property type="match status" value="1"/>
</dbReference>
<accession>S8BS20</accession>
<keyword evidence="1" id="KW-0808">Transferase</keyword>
<dbReference type="OrthoDB" id="2548233at2759"/>
<keyword evidence="2" id="KW-0012">Acyltransferase</keyword>
<name>S8BS20_DACHA</name>
<dbReference type="PANTHER" id="PTHR42034:SF1">
    <property type="entry name" value="CONDENSATION DOMAIN-CONTAINING PROTEIN"/>
    <property type="match status" value="1"/>
</dbReference>
<gene>
    <name evidence="4" type="ORF">H072_3756</name>
</gene>
<proteinExistence type="predicted"/>
<reference evidence="5" key="2">
    <citation type="submission" date="2013-04" db="EMBL/GenBank/DDBJ databases">
        <title>Genomic mechanisms accounting for the adaptation to parasitism in nematode-trapping fungi.</title>
        <authorList>
            <person name="Ahren D.G."/>
        </authorList>
    </citation>
    <scope>NUCLEOTIDE SEQUENCE [LARGE SCALE GENOMIC DNA]</scope>
    <source>
        <strain evidence="5">CBS 200.50</strain>
    </source>
</reference>
<evidence type="ECO:0000259" key="3">
    <source>
        <dbReference type="Pfam" id="PF16911"/>
    </source>
</evidence>
<comment type="caution">
    <text evidence="4">The sequence shown here is derived from an EMBL/GenBank/DDBJ whole genome shotgun (WGS) entry which is preliminary data.</text>
</comment>
<sequence length="346" mass="38098">MKPGPSWNEIAPDQWMRDWDVFEKAMNCRTGAVPGFAQYTIAAGAILSDETVTIEDVKEAWLATRYAHPMLGCQLTDSGFYYKEPTEAEVQKWVQATFKVNNSGKSGRELATVVAPPKTGELYFIPGRNELFLQRFEHEFTEAETSTIVKRCKAKGLTVTAAVIAAAAIATLEHSGEESGNVDTVLPVSMRNTVPSPYNSPAHALTVYAISPHSSIPLNTSTSLESLGAKIKSIYSSWIDDEDNLAAVILATEMAVEHALNAKIATGNKPLSASVLVSSLGIAERHLSEPINDFWFNMTKASEKVHLFVYTAKAQLRLALCYNTRFHELESIKLFTNMLVRHLVTD</sequence>
<dbReference type="Proteomes" id="UP000015100">
    <property type="component" value="Unassembled WGS sequence"/>
</dbReference>
<evidence type="ECO:0000313" key="4">
    <source>
        <dbReference type="EMBL" id="EPS42283.1"/>
    </source>
</evidence>
<dbReference type="PANTHER" id="PTHR42034">
    <property type="entry name" value="CHROMOSOME 7, WHOLE GENOME SHOTGUN SEQUENCE-RELATED"/>
    <property type="match status" value="1"/>
</dbReference>
<evidence type="ECO:0000256" key="2">
    <source>
        <dbReference type="ARBA" id="ARBA00023315"/>
    </source>
</evidence>
<reference evidence="4 5" key="1">
    <citation type="journal article" date="2013" name="PLoS Genet.">
        <title>Genomic mechanisms accounting for the adaptation to parasitism in nematode-trapping fungi.</title>
        <authorList>
            <person name="Meerupati T."/>
            <person name="Andersson K.M."/>
            <person name="Friman E."/>
            <person name="Kumar D."/>
            <person name="Tunlid A."/>
            <person name="Ahren D."/>
        </authorList>
    </citation>
    <scope>NUCLEOTIDE SEQUENCE [LARGE SCALE GENOMIC DNA]</scope>
    <source>
        <strain evidence="4 5">CBS 200.50</strain>
    </source>
</reference>
<keyword evidence="5" id="KW-1185">Reference proteome</keyword>
<evidence type="ECO:0000313" key="5">
    <source>
        <dbReference type="Proteomes" id="UP000015100"/>
    </source>
</evidence>
<dbReference type="EMBL" id="AQGS01000125">
    <property type="protein sequence ID" value="EPS42283.1"/>
    <property type="molecule type" value="Genomic_DNA"/>
</dbReference>
<dbReference type="HOGENOM" id="CLU_029138_2_0_1"/>
<dbReference type="Gene3D" id="3.30.559.30">
    <property type="entry name" value="Nonribosomal peptide synthetase, condensation domain"/>
    <property type="match status" value="1"/>
</dbReference>
<dbReference type="SUPFAM" id="SSF52777">
    <property type="entry name" value="CoA-dependent acyltransferases"/>
    <property type="match status" value="1"/>
</dbReference>